<feature type="transmembrane region" description="Helical" evidence="1">
    <location>
        <begin position="89"/>
        <end position="108"/>
    </location>
</feature>
<name>A0A9Q1DZS5_CONCO</name>
<feature type="transmembrane region" description="Helical" evidence="1">
    <location>
        <begin position="15"/>
        <end position="34"/>
    </location>
</feature>
<dbReference type="PANTHER" id="PTHR22168:SF3">
    <property type="entry name" value="TRANSMEMBRANE PROTEIN 26"/>
    <property type="match status" value="1"/>
</dbReference>
<sequence length="260" mass="30114">MFFTLKRRKGMDYKWISPPIMLFLMSIIPSMWILELQHQMNKSIDLQCQKLNSMDNWRSIVHSVMNSTMENENFMDSLKLLSSVCDDDWILVLHQILLILLIVGKWLLPVGGGVTRDKLAQLLLCFVGTAADILEFTTETLTDIQNILPLVYLILAVWTWSMLQFPLQISVVKSTPEECSEGQSDSLLKKHRSEIWNIVQSLFIQDGPFLLVRLMIMIFFEILHPMLVFFTVKNFLMIILNLYYLCVICQDHRASASPVP</sequence>
<organism evidence="2 3">
    <name type="scientific">Conger conger</name>
    <name type="common">Conger eel</name>
    <name type="synonym">Muraena conger</name>
    <dbReference type="NCBI Taxonomy" id="82655"/>
    <lineage>
        <taxon>Eukaryota</taxon>
        <taxon>Metazoa</taxon>
        <taxon>Chordata</taxon>
        <taxon>Craniata</taxon>
        <taxon>Vertebrata</taxon>
        <taxon>Euteleostomi</taxon>
        <taxon>Actinopterygii</taxon>
        <taxon>Neopterygii</taxon>
        <taxon>Teleostei</taxon>
        <taxon>Anguilliformes</taxon>
        <taxon>Congridae</taxon>
        <taxon>Conger</taxon>
    </lineage>
</organism>
<evidence type="ECO:0000313" key="2">
    <source>
        <dbReference type="EMBL" id="KAJ8284812.1"/>
    </source>
</evidence>
<dbReference type="OrthoDB" id="10042902at2759"/>
<dbReference type="Proteomes" id="UP001152803">
    <property type="component" value="Unassembled WGS sequence"/>
</dbReference>
<gene>
    <name evidence="2" type="ORF">COCON_G00036620</name>
</gene>
<proteinExistence type="predicted"/>
<keyword evidence="1" id="KW-0812">Transmembrane</keyword>
<feature type="transmembrane region" description="Helical" evidence="1">
    <location>
        <begin position="144"/>
        <end position="163"/>
    </location>
</feature>
<accession>A0A9Q1DZS5</accession>
<dbReference type="PANTHER" id="PTHR22168">
    <property type="entry name" value="TMEM26 PROTEIN"/>
    <property type="match status" value="1"/>
</dbReference>
<feature type="transmembrane region" description="Helical" evidence="1">
    <location>
        <begin position="195"/>
        <end position="220"/>
    </location>
</feature>
<evidence type="ECO:0000256" key="1">
    <source>
        <dbReference type="SAM" id="Phobius"/>
    </source>
</evidence>
<evidence type="ECO:0008006" key="4">
    <source>
        <dbReference type="Google" id="ProtNLM"/>
    </source>
</evidence>
<dbReference type="AlphaFoldDB" id="A0A9Q1DZS5"/>
<keyword evidence="1" id="KW-1133">Transmembrane helix</keyword>
<comment type="caution">
    <text evidence="2">The sequence shown here is derived from an EMBL/GenBank/DDBJ whole genome shotgun (WGS) entry which is preliminary data.</text>
</comment>
<dbReference type="Pfam" id="PF09772">
    <property type="entry name" value="Tmem26"/>
    <property type="match status" value="1"/>
</dbReference>
<evidence type="ECO:0000313" key="3">
    <source>
        <dbReference type="Proteomes" id="UP001152803"/>
    </source>
</evidence>
<keyword evidence="1" id="KW-0472">Membrane</keyword>
<reference evidence="2" key="1">
    <citation type="journal article" date="2023" name="Science">
        <title>Genome structures resolve the early diversification of teleost fishes.</title>
        <authorList>
            <person name="Parey E."/>
            <person name="Louis A."/>
            <person name="Montfort J."/>
            <person name="Bouchez O."/>
            <person name="Roques C."/>
            <person name="Iampietro C."/>
            <person name="Lluch J."/>
            <person name="Castinel A."/>
            <person name="Donnadieu C."/>
            <person name="Desvignes T."/>
            <person name="Floi Bucao C."/>
            <person name="Jouanno E."/>
            <person name="Wen M."/>
            <person name="Mejri S."/>
            <person name="Dirks R."/>
            <person name="Jansen H."/>
            <person name="Henkel C."/>
            <person name="Chen W.J."/>
            <person name="Zahm M."/>
            <person name="Cabau C."/>
            <person name="Klopp C."/>
            <person name="Thompson A.W."/>
            <person name="Robinson-Rechavi M."/>
            <person name="Braasch I."/>
            <person name="Lecointre G."/>
            <person name="Bobe J."/>
            <person name="Postlethwait J.H."/>
            <person name="Berthelot C."/>
            <person name="Roest Crollius H."/>
            <person name="Guiguen Y."/>
        </authorList>
    </citation>
    <scope>NUCLEOTIDE SEQUENCE</scope>
    <source>
        <strain evidence="2">Concon-B</strain>
    </source>
</reference>
<keyword evidence="3" id="KW-1185">Reference proteome</keyword>
<protein>
    <recommendedName>
        <fullName evidence="4">Transmembrane protein 26</fullName>
    </recommendedName>
</protein>
<dbReference type="InterPro" id="IPR019169">
    <property type="entry name" value="Transmembrane_26"/>
</dbReference>
<dbReference type="EMBL" id="JAFJMO010000002">
    <property type="protein sequence ID" value="KAJ8284812.1"/>
    <property type="molecule type" value="Genomic_DNA"/>
</dbReference>